<evidence type="ECO:0000259" key="8">
    <source>
        <dbReference type="Pfam" id="PF00520"/>
    </source>
</evidence>
<dbReference type="GO" id="GO:0005249">
    <property type="term" value="F:voltage-gated potassium channel activity"/>
    <property type="evidence" value="ECO:0007669"/>
    <property type="project" value="TreeGrafter"/>
</dbReference>
<evidence type="ECO:0000313" key="11">
    <source>
        <dbReference type="Proteomes" id="UP000075885"/>
    </source>
</evidence>
<feature type="region of interest" description="Disordered" evidence="5">
    <location>
        <begin position="127"/>
        <end position="157"/>
    </location>
</feature>
<keyword evidence="3 6" id="KW-1133">Transmembrane helix</keyword>
<evidence type="ECO:0000256" key="4">
    <source>
        <dbReference type="ARBA" id="ARBA00023136"/>
    </source>
</evidence>
<dbReference type="EnsemblMetazoa" id="AEPI001786-RA">
    <property type="protein sequence ID" value="AEPI001786-PA"/>
    <property type="gene ID" value="AEPI001786"/>
</dbReference>
<keyword evidence="4 6" id="KW-0472">Membrane</keyword>
<dbReference type="VEuPathDB" id="VectorBase:AEPI001786"/>
<evidence type="ECO:0000256" key="3">
    <source>
        <dbReference type="ARBA" id="ARBA00022989"/>
    </source>
</evidence>
<feature type="compositionally biased region" description="Low complexity" evidence="5">
    <location>
        <begin position="287"/>
        <end position="300"/>
    </location>
</feature>
<reference evidence="10" key="2">
    <citation type="submission" date="2020-05" db="UniProtKB">
        <authorList>
            <consortium name="EnsemblMetazoa"/>
        </authorList>
    </citation>
    <scope>IDENTIFICATION</scope>
    <source>
        <strain evidence="10">Epiroticus2</strain>
    </source>
</reference>
<feature type="compositionally biased region" description="Polar residues" evidence="5">
    <location>
        <begin position="52"/>
        <end position="75"/>
    </location>
</feature>
<dbReference type="Pfam" id="PF00520">
    <property type="entry name" value="Ion_trans"/>
    <property type="match status" value="1"/>
</dbReference>
<reference evidence="11" key="1">
    <citation type="submission" date="2013-03" db="EMBL/GenBank/DDBJ databases">
        <title>The Genome Sequence of Anopheles epiroticus epiroticus2.</title>
        <authorList>
            <consortium name="The Broad Institute Genomics Platform"/>
            <person name="Neafsey D.E."/>
            <person name="Howell P."/>
            <person name="Walker B."/>
            <person name="Young S.K."/>
            <person name="Zeng Q."/>
            <person name="Gargeya S."/>
            <person name="Fitzgerald M."/>
            <person name="Haas B."/>
            <person name="Abouelleil A."/>
            <person name="Allen A.W."/>
            <person name="Alvarado L."/>
            <person name="Arachchi H.M."/>
            <person name="Berlin A.M."/>
            <person name="Chapman S.B."/>
            <person name="Gainer-Dewar J."/>
            <person name="Goldberg J."/>
            <person name="Griggs A."/>
            <person name="Gujja S."/>
            <person name="Hansen M."/>
            <person name="Howarth C."/>
            <person name="Imamovic A."/>
            <person name="Ireland A."/>
            <person name="Larimer J."/>
            <person name="McCowan C."/>
            <person name="Murphy C."/>
            <person name="Pearson M."/>
            <person name="Poon T.W."/>
            <person name="Priest M."/>
            <person name="Roberts A."/>
            <person name="Saif S."/>
            <person name="Shea T."/>
            <person name="Sisk P."/>
            <person name="Sykes S."/>
            <person name="Wortman J."/>
            <person name="Nusbaum C."/>
            <person name="Birren B."/>
        </authorList>
    </citation>
    <scope>NUCLEOTIDE SEQUENCE [LARGE SCALE GENOMIC DNA]</scope>
    <source>
        <strain evidence="11">Epiroticus2</strain>
    </source>
</reference>
<evidence type="ECO:0000313" key="10">
    <source>
        <dbReference type="EnsemblMetazoa" id="AEPI001786-PA"/>
    </source>
</evidence>
<feature type="chain" id="PRO_5008130777" description="Ion transport domain-containing protein" evidence="7">
    <location>
        <begin position="17"/>
        <end position="818"/>
    </location>
</feature>
<feature type="signal peptide" evidence="7">
    <location>
        <begin position="1"/>
        <end position="16"/>
    </location>
</feature>
<feature type="compositionally biased region" description="Gly residues" evidence="5">
    <location>
        <begin position="396"/>
        <end position="405"/>
    </location>
</feature>
<dbReference type="GO" id="GO:0098855">
    <property type="term" value="C:HCN channel complex"/>
    <property type="evidence" value="ECO:0007669"/>
    <property type="project" value="TreeGrafter"/>
</dbReference>
<dbReference type="Proteomes" id="UP000075885">
    <property type="component" value="Unassembled WGS sequence"/>
</dbReference>
<dbReference type="InterPro" id="IPR005821">
    <property type="entry name" value="Ion_trans_dom"/>
</dbReference>
<feature type="domain" description="Ion transport N-terminal" evidence="9">
    <location>
        <begin position="623"/>
        <end position="666"/>
    </location>
</feature>
<dbReference type="STRING" id="199890.A0A182P4F0"/>
<organism evidence="10 11">
    <name type="scientific">Anopheles epiroticus</name>
    <dbReference type="NCBI Taxonomy" id="199890"/>
    <lineage>
        <taxon>Eukaryota</taxon>
        <taxon>Metazoa</taxon>
        <taxon>Ecdysozoa</taxon>
        <taxon>Arthropoda</taxon>
        <taxon>Hexapoda</taxon>
        <taxon>Insecta</taxon>
        <taxon>Pterygota</taxon>
        <taxon>Neoptera</taxon>
        <taxon>Endopterygota</taxon>
        <taxon>Diptera</taxon>
        <taxon>Nematocera</taxon>
        <taxon>Culicoidea</taxon>
        <taxon>Culicidae</taxon>
        <taxon>Anophelinae</taxon>
        <taxon>Anopheles</taxon>
    </lineage>
</organism>
<proteinExistence type="predicted"/>
<feature type="compositionally biased region" description="Low complexity" evidence="5">
    <location>
        <begin position="135"/>
        <end position="148"/>
    </location>
</feature>
<keyword evidence="7" id="KW-0732">Signal</keyword>
<sequence length="818" mass="88422">MVVWLLLIRIRGLCLTRRQENTEFLQLSQTQLHQSSVNIGFSNIVYNSANSEPLNSSRSGSTSLAVIDKSTTPKAESSDQRSGHKYNDLNKTSLSVEESNLNFDFVKSNGKSVSANSCSGSYKGLASGGTGNGAGPSSQQSHQHQQHQAQCPSGSRDGTGGTFPTCKKCAISNNLSSPPTLHLGVAAGGADGPQHYHHACHDPSHDNSNQSLKSSPAHGGSGSSGSRAANIVASSAPAKSSTGGSGKGSALLSSCQGSFHSLQGGGGGSSSVDGGNGSVLPPYGHHSVSSSGAQTASGGSMQHACSNLLSHHAVQPRLSYSTSHTDSPNGSGTVLYNRSRINSNSATPGELERAGSSSANGGAKHHQQQQQQQQHATNYNVFSVNYERKSASIGGVASGSGGGASGSSNGNGSKTINNSSNKSNNSNGAINASNSGNSYSYHASDISQLRNIIELNKQVNDLNSKNVEYNRQLSAPAENNINKSSSNCYSNSVYNLFSNHILPQYHSNSPNTNSLNRAKKKRSYKLNGRLFSAASSDSIRFHSNLSNQHDTDLRVSIDNTCTDSLVTALDDEALLITDYMNDMAKSKVHFDDVSLYGTPKEEPLPNIPPSLEKPSSNFLKNQLQAWFQPTDNRLAMKLFGSKKALVKERIRQKTAGHWVIHPCSSFRFYWDLCMLLLLVANLIILPVAISFFNDDLSTRWIAFNCLSDTIFLVDIVVNFRTGIMQQDNAEQVILDPKLIAKHYLKTWFFLDLISSIPLDYIFLIFNQMQKYSQDFTDFQLLHAGRALRILRLAKLLSLVRLLRLSRLVRYVSQWEEVY</sequence>
<name>A0A182P4F0_9DIPT</name>
<dbReference type="AlphaFoldDB" id="A0A182P4F0"/>
<evidence type="ECO:0000259" key="9">
    <source>
        <dbReference type="Pfam" id="PF08412"/>
    </source>
</evidence>
<feature type="compositionally biased region" description="Basic and acidic residues" evidence="5">
    <location>
        <begin position="76"/>
        <end position="88"/>
    </location>
</feature>
<evidence type="ECO:0000256" key="5">
    <source>
        <dbReference type="SAM" id="MobiDB-lite"/>
    </source>
</evidence>
<evidence type="ECO:0000256" key="7">
    <source>
        <dbReference type="SAM" id="SignalP"/>
    </source>
</evidence>
<dbReference type="SUPFAM" id="SSF81324">
    <property type="entry name" value="Voltage-gated potassium channels"/>
    <property type="match status" value="1"/>
</dbReference>
<feature type="region of interest" description="Disordered" evidence="5">
    <location>
        <begin position="182"/>
        <end position="250"/>
    </location>
</feature>
<evidence type="ECO:0008006" key="12">
    <source>
        <dbReference type="Google" id="ProtNLM"/>
    </source>
</evidence>
<feature type="compositionally biased region" description="Low complexity" evidence="5">
    <location>
        <begin position="406"/>
        <end position="431"/>
    </location>
</feature>
<dbReference type="Gene3D" id="1.10.287.70">
    <property type="match status" value="1"/>
</dbReference>
<evidence type="ECO:0000256" key="6">
    <source>
        <dbReference type="SAM" id="Phobius"/>
    </source>
</evidence>
<evidence type="ECO:0000256" key="2">
    <source>
        <dbReference type="ARBA" id="ARBA00022692"/>
    </source>
</evidence>
<feature type="compositionally biased region" description="Polar residues" evidence="5">
    <location>
        <begin position="318"/>
        <end position="347"/>
    </location>
</feature>
<dbReference type="Pfam" id="PF08412">
    <property type="entry name" value="Ion_trans_N"/>
    <property type="match status" value="1"/>
</dbReference>
<keyword evidence="2 6" id="KW-0812">Transmembrane</keyword>
<dbReference type="InterPro" id="IPR013621">
    <property type="entry name" value="Ion_trans_N"/>
</dbReference>
<dbReference type="GO" id="GO:0035725">
    <property type="term" value="P:sodium ion transmembrane transport"/>
    <property type="evidence" value="ECO:0007669"/>
    <property type="project" value="TreeGrafter"/>
</dbReference>
<keyword evidence="11" id="KW-1185">Reference proteome</keyword>
<dbReference type="PANTHER" id="PTHR45689:SF5">
    <property type="entry name" value="I[[H]] CHANNEL, ISOFORM E"/>
    <property type="match status" value="1"/>
</dbReference>
<comment type="subcellular location">
    <subcellularLocation>
        <location evidence="1">Membrane</location>
        <topology evidence="1">Multi-pass membrane protein</topology>
    </subcellularLocation>
</comment>
<feature type="region of interest" description="Disordered" evidence="5">
    <location>
        <begin position="396"/>
        <end position="431"/>
    </location>
</feature>
<dbReference type="PANTHER" id="PTHR45689">
    <property type="entry name" value="I[[H]] CHANNEL, ISOFORM E"/>
    <property type="match status" value="1"/>
</dbReference>
<feature type="region of interest" description="Disordered" evidence="5">
    <location>
        <begin position="317"/>
        <end position="375"/>
    </location>
</feature>
<feature type="transmembrane region" description="Helical" evidence="6">
    <location>
        <begin position="668"/>
        <end position="692"/>
    </location>
</feature>
<evidence type="ECO:0000256" key="1">
    <source>
        <dbReference type="ARBA" id="ARBA00004141"/>
    </source>
</evidence>
<feature type="transmembrane region" description="Helical" evidence="6">
    <location>
        <begin position="747"/>
        <end position="765"/>
    </location>
</feature>
<feature type="region of interest" description="Disordered" evidence="5">
    <location>
        <begin position="52"/>
        <end position="89"/>
    </location>
</feature>
<protein>
    <recommendedName>
        <fullName evidence="12">Ion transport domain-containing protein</fullName>
    </recommendedName>
</protein>
<dbReference type="InterPro" id="IPR051413">
    <property type="entry name" value="K/Na_HCN_channel"/>
</dbReference>
<feature type="compositionally biased region" description="Low complexity" evidence="5">
    <location>
        <begin position="233"/>
        <end position="250"/>
    </location>
</feature>
<feature type="domain" description="Ion transport" evidence="8">
    <location>
        <begin position="668"/>
        <end position="800"/>
    </location>
</feature>
<accession>A0A182P4F0</accession>
<dbReference type="GO" id="GO:0003254">
    <property type="term" value="P:regulation of membrane depolarization"/>
    <property type="evidence" value="ECO:0007669"/>
    <property type="project" value="TreeGrafter"/>
</dbReference>
<feature type="compositionally biased region" description="Gly residues" evidence="5">
    <location>
        <begin position="263"/>
        <end position="277"/>
    </location>
</feature>
<feature type="region of interest" description="Disordered" evidence="5">
    <location>
        <begin position="262"/>
        <end position="302"/>
    </location>
</feature>